<dbReference type="GO" id="GO:0010506">
    <property type="term" value="P:regulation of autophagy"/>
    <property type="evidence" value="ECO:0007669"/>
    <property type="project" value="InterPro"/>
</dbReference>
<dbReference type="GO" id="GO:0005765">
    <property type="term" value="C:lysosomal membrane"/>
    <property type="evidence" value="ECO:0007669"/>
    <property type="project" value="TreeGrafter"/>
</dbReference>
<keyword evidence="3" id="KW-1185">Reference proteome</keyword>
<dbReference type="PANTHER" id="PTHR12897">
    <property type="entry name" value="COLON CANCER-ASSOCIATED PROTEIN MIC1"/>
    <property type="match status" value="1"/>
</dbReference>
<evidence type="ECO:0000259" key="1">
    <source>
        <dbReference type="Pfam" id="PF07035"/>
    </source>
</evidence>
<dbReference type="EMBL" id="JAQMWT010000024">
    <property type="protein sequence ID" value="KAJ8613679.1"/>
    <property type="molecule type" value="Genomic_DNA"/>
</dbReference>
<organism evidence="2 3">
    <name type="scientific">Chrysophaeum taylorii</name>
    <dbReference type="NCBI Taxonomy" id="2483200"/>
    <lineage>
        <taxon>Eukaryota</taxon>
        <taxon>Sar</taxon>
        <taxon>Stramenopiles</taxon>
        <taxon>Ochrophyta</taxon>
        <taxon>Pelagophyceae</taxon>
        <taxon>Pelagomonadales</taxon>
        <taxon>Pelagomonadaceae</taxon>
        <taxon>Chrysophaeum</taxon>
    </lineage>
</organism>
<sequence>MSSSDEDVSSSSLDKQHKRNLVSIRSLGVSAKNAWYDETHEAVVSLRGDVASSGDRRATVPPTSRLVRFSLDGSLFGAHVGEASLVVGETTGSQQQRWRIEAKQTTSLTPSLLRDTGLTTVFGPKDDDLHAARILGFVWSDHGGSSQDLVIVTTRGVEFYKVAASRSQCRHVRSLTYNTRTYWYLPSHRLLMLATSSLGAEVRGYWLRTQVSDLPKFELPPPEKIRKLDLPASRYVEAAPVDRDDAALAVLYAQVYLVYAHRRELQVLFYAVAKDKCVLAKSVKLSPRCGATDAVLCRDDNLVYFWTPRMLQVLDVAATQPLVVAATAVDRVPGTARPGTTSGGAAVFFSRDEGRWVGVAINLSYVAQHLNDDPRRLVSFLLRRGHDDKELARHAFDLVAATAVELMADDDLEDLADLFDLVAADQLSQRLMIKRVFDHATDVDDRTLADALVAYLAALHRRRVPVSPSLSDKLARLLVTLNANDELAHFIHFKVLPDSPQLCDLLLAQPDQPRLHRLAFDALHRLGHHAKLAKILLEMGFFEEGLRVAATHETPLAPTDLLDLLPAASSSSSNNNNNNNNNDRDARRALLDAWKLLPSLDPDHLARLVIVADDGDQDTSFSKKEEEELKVDPWTDAVVNTPAPLAG</sequence>
<accession>A0AAD7UNG4</accession>
<dbReference type="Pfam" id="PF07035">
    <property type="entry name" value="RMC1_C"/>
    <property type="match status" value="1"/>
</dbReference>
<dbReference type="PANTHER" id="PTHR12897:SF4">
    <property type="entry name" value="REGULATOR OF MON1-CCZ1 COMPLEX"/>
    <property type="match status" value="1"/>
</dbReference>
<proteinExistence type="predicted"/>
<dbReference type="Proteomes" id="UP001230188">
    <property type="component" value="Unassembled WGS sequence"/>
</dbReference>
<evidence type="ECO:0000313" key="2">
    <source>
        <dbReference type="EMBL" id="KAJ8613679.1"/>
    </source>
</evidence>
<dbReference type="GO" id="GO:0031902">
    <property type="term" value="C:late endosome membrane"/>
    <property type="evidence" value="ECO:0007669"/>
    <property type="project" value="TreeGrafter"/>
</dbReference>
<dbReference type="InterPro" id="IPR009755">
    <property type="entry name" value="RMC1_C"/>
</dbReference>
<comment type="caution">
    <text evidence="2">The sequence shown here is derived from an EMBL/GenBank/DDBJ whole genome shotgun (WGS) entry which is preliminary data.</text>
</comment>
<name>A0AAD7UNG4_9STRA</name>
<feature type="domain" description="Mic1" evidence="1">
    <location>
        <begin position="427"/>
        <end position="553"/>
    </location>
</feature>
<evidence type="ECO:0000313" key="3">
    <source>
        <dbReference type="Proteomes" id="UP001230188"/>
    </source>
</evidence>
<dbReference type="AlphaFoldDB" id="A0AAD7UNG4"/>
<gene>
    <name evidence="2" type="ORF">CTAYLR_003128</name>
</gene>
<dbReference type="InterPro" id="IPR040371">
    <property type="entry name" value="RMC1"/>
</dbReference>
<protein>
    <recommendedName>
        <fullName evidence="1">Mic1 domain-containing protein</fullName>
    </recommendedName>
</protein>
<dbReference type="GO" id="GO:0035658">
    <property type="term" value="C:Mon1-Ccz1 complex"/>
    <property type="evidence" value="ECO:0007669"/>
    <property type="project" value="InterPro"/>
</dbReference>
<reference evidence="2" key="1">
    <citation type="submission" date="2023-01" db="EMBL/GenBank/DDBJ databases">
        <title>Metagenome sequencing of chrysophaentin producing Chrysophaeum taylorii.</title>
        <authorList>
            <person name="Davison J."/>
            <person name="Bewley C."/>
        </authorList>
    </citation>
    <scope>NUCLEOTIDE SEQUENCE</scope>
    <source>
        <strain evidence="2">NIES-1699</strain>
    </source>
</reference>